<evidence type="ECO:0000256" key="5">
    <source>
        <dbReference type="SAM" id="MobiDB-lite"/>
    </source>
</evidence>
<dbReference type="PANTHER" id="PTHR46915">
    <property type="entry name" value="UBIQUITIN-LIKE PROTEASE 4-RELATED"/>
    <property type="match status" value="1"/>
</dbReference>
<dbReference type="GO" id="GO:0008234">
    <property type="term" value="F:cysteine-type peptidase activity"/>
    <property type="evidence" value="ECO:0007669"/>
    <property type="project" value="UniProtKB-KW"/>
</dbReference>
<feature type="domain" description="Ubiquitin-like protease family profile" evidence="6">
    <location>
        <begin position="120"/>
        <end position="306"/>
    </location>
</feature>
<dbReference type="GO" id="GO:0016926">
    <property type="term" value="P:protein desumoylation"/>
    <property type="evidence" value="ECO:0007669"/>
    <property type="project" value="UniProtKB-ARBA"/>
</dbReference>
<accession>A0A1I7UE44</accession>
<evidence type="ECO:0000313" key="7">
    <source>
        <dbReference type="Proteomes" id="UP000095282"/>
    </source>
</evidence>
<keyword evidence="3" id="KW-0378">Hydrolase</keyword>
<evidence type="ECO:0000313" key="8">
    <source>
        <dbReference type="WBParaSite" id="Csp11.Scaffold629.g8406.t1"/>
    </source>
</evidence>
<keyword evidence="4" id="KW-0788">Thiol protease</keyword>
<dbReference type="Proteomes" id="UP000095282">
    <property type="component" value="Unplaced"/>
</dbReference>
<dbReference type="eggNOG" id="KOG0779">
    <property type="taxonomic scope" value="Eukaryota"/>
</dbReference>
<evidence type="ECO:0000256" key="3">
    <source>
        <dbReference type="ARBA" id="ARBA00022801"/>
    </source>
</evidence>
<dbReference type="AlphaFoldDB" id="A0A1I7UE44"/>
<dbReference type="PROSITE" id="PS50600">
    <property type="entry name" value="ULP_PROTEASE"/>
    <property type="match status" value="1"/>
</dbReference>
<keyword evidence="2" id="KW-0645">Protease</keyword>
<name>A0A1I7UE44_9PELO</name>
<evidence type="ECO:0000259" key="6">
    <source>
        <dbReference type="PROSITE" id="PS50600"/>
    </source>
</evidence>
<dbReference type="Pfam" id="PF02902">
    <property type="entry name" value="Peptidase_C48"/>
    <property type="match status" value="1"/>
</dbReference>
<sequence length="364" mass="40619">MSKRPSSPEHILQAKRTRIECPEEPTPSESEKPDLLAQKSPISKEGEVAKVLSDAKENAKPLEPVAKEVAQPKIAVQEPKEVAKPPIVHPDAAKQPAKPHIFATCPAIQDSHGKQLISQVNLKEADILSIKAPKLLTENTLMFCLNLVLSSNPKVAERVSVLSPEVFRCLSKRDVFGKGILEDIHENCQEATKLIPQKIFEKDIVIMPMKYEGHWMLTIILQPFNAVIEDGESCMIILGDLDEQRMKTIIETFLSYHLEDQKSLLQYSPTTVFHCERLKMARIANLPKRENDYDCGPFVVLFLQGILSQEHGILSEGSLDWTDLSGGMTTKNVRNQVWKMISSVGTPDSNSCIKELLVTGRVAI</sequence>
<dbReference type="Gene3D" id="1.10.418.20">
    <property type="match status" value="1"/>
</dbReference>
<reference evidence="8" key="1">
    <citation type="submission" date="2016-11" db="UniProtKB">
        <authorList>
            <consortium name="WormBaseParasite"/>
        </authorList>
    </citation>
    <scope>IDENTIFICATION</scope>
</reference>
<organism evidence="7 8">
    <name type="scientific">Caenorhabditis tropicalis</name>
    <dbReference type="NCBI Taxonomy" id="1561998"/>
    <lineage>
        <taxon>Eukaryota</taxon>
        <taxon>Metazoa</taxon>
        <taxon>Ecdysozoa</taxon>
        <taxon>Nematoda</taxon>
        <taxon>Chromadorea</taxon>
        <taxon>Rhabditida</taxon>
        <taxon>Rhabditina</taxon>
        <taxon>Rhabditomorpha</taxon>
        <taxon>Rhabditoidea</taxon>
        <taxon>Rhabditidae</taxon>
        <taxon>Peloderinae</taxon>
        <taxon>Caenorhabditis</taxon>
    </lineage>
</organism>
<dbReference type="GO" id="GO:0006508">
    <property type="term" value="P:proteolysis"/>
    <property type="evidence" value="ECO:0007669"/>
    <property type="project" value="UniProtKB-KW"/>
</dbReference>
<dbReference type="InterPro" id="IPR038765">
    <property type="entry name" value="Papain-like_cys_pep_sf"/>
</dbReference>
<evidence type="ECO:0000256" key="1">
    <source>
        <dbReference type="ARBA" id="ARBA00005234"/>
    </source>
</evidence>
<dbReference type="WBParaSite" id="Csp11.Scaffold629.g8406.t1">
    <property type="protein sequence ID" value="Csp11.Scaffold629.g8406.t1"/>
    <property type="gene ID" value="Csp11.Scaffold629.g8406"/>
</dbReference>
<evidence type="ECO:0000256" key="2">
    <source>
        <dbReference type="ARBA" id="ARBA00022670"/>
    </source>
</evidence>
<feature type="region of interest" description="Disordered" evidence="5">
    <location>
        <begin position="1"/>
        <end position="43"/>
    </location>
</feature>
<dbReference type="Gene3D" id="3.30.310.130">
    <property type="entry name" value="Ubiquitin-related"/>
    <property type="match status" value="1"/>
</dbReference>
<dbReference type="PANTHER" id="PTHR46915:SF2">
    <property type="entry name" value="UBIQUITIN-LIKE PROTEASE 4"/>
    <property type="match status" value="1"/>
</dbReference>
<dbReference type="InterPro" id="IPR003653">
    <property type="entry name" value="Peptidase_C48_C"/>
</dbReference>
<dbReference type="SUPFAM" id="SSF54001">
    <property type="entry name" value="Cysteine proteinases"/>
    <property type="match status" value="1"/>
</dbReference>
<dbReference type="STRING" id="1561998.A0A1I7UE44"/>
<keyword evidence="7" id="KW-1185">Reference proteome</keyword>
<protein>
    <submittedName>
        <fullName evidence="8">ULP_PROTEASE domain-containing protein</fullName>
    </submittedName>
</protein>
<comment type="similarity">
    <text evidence="1">Belongs to the peptidase C48 family.</text>
</comment>
<proteinExistence type="inferred from homology"/>
<evidence type="ECO:0000256" key="4">
    <source>
        <dbReference type="ARBA" id="ARBA00022807"/>
    </source>
</evidence>